<evidence type="ECO:0000313" key="1">
    <source>
        <dbReference type="EMBL" id="KRR29781.1"/>
    </source>
</evidence>
<keyword evidence="2" id="KW-1185">Reference proteome</keyword>
<dbReference type="RefSeq" id="WP_057841810.1">
    <property type="nucleotide sequence ID" value="NZ_LLYA01000013.1"/>
</dbReference>
<dbReference type="GO" id="GO:0008081">
    <property type="term" value="F:phosphoric diester hydrolase activity"/>
    <property type="evidence" value="ECO:0007669"/>
    <property type="project" value="InterPro"/>
</dbReference>
<accession>A0A0R3NHR2</accession>
<dbReference type="CDD" id="cd08556">
    <property type="entry name" value="GDPD"/>
    <property type="match status" value="1"/>
</dbReference>
<gene>
    <name evidence="1" type="ORF">CQ13_15665</name>
</gene>
<name>A0A0R3NHR2_9BRAD</name>
<organism evidence="1 2">
    <name type="scientific">Bradyrhizobium retamae</name>
    <dbReference type="NCBI Taxonomy" id="1300035"/>
    <lineage>
        <taxon>Bacteria</taxon>
        <taxon>Pseudomonadati</taxon>
        <taxon>Pseudomonadota</taxon>
        <taxon>Alphaproteobacteria</taxon>
        <taxon>Hyphomicrobiales</taxon>
        <taxon>Nitrobacteraceae</taxon>
        <taxon>Bradyrhizobium</taxon>
    </lineage>
</organism>
<reference evidence="1 2" key="1">
    <citation type="submission" date="2014-03" db="EMBL/GenBank/DDBJ databases">
        <title>Bradyrhizobium valentinum sp. nov., isolated from effective nodules of Lupinus mariae-josephae, a lupine endemic of basic-lime soils in Eastern Spain.</title>
        <authorList>
            <person name="Duran D."/>
            <person name="Rey L."/>
            <person name="Navarro A."/>
            <person name="Busquets A."/>
            <person name="Imperial J."/>
            <person name="Ruiz-Argueso T."/>
        </authorList>
    </citation>
    <scope>NUCLEOTIDE SEQUENCE [LARGE SCALE GENOMIC DNA]</scope>
    <source>
        <strain evidence="1 2">Ro19</strain>
    </source>
</reference>
<dbReference type="InterPro" id="IPR017946">
    <property type="entry name" value="PLC-like_Pdiesterase_TIM-brl"/>
</dbReference>
<dbReference type="Proteomes" id="UP000052023">
    <property type="component" value="Unassembled WGS sequence"/>
</dbReference>
<protein>
    <recommendedName>
        <fullName evidence="3">GP-PDE domain-containing protein</fullName>
    </recommendedName>
</protein>
<sequence>MARAQLGFTDLVMKLIAHRGWSAGRGENSPAAFVRAARDGRISGVEFDVCRAADSDTLVVSHDPPRHVENALTLDAALSLLSPTDLELFVEVKETGLVSGVIERLIASDVARRSVVFAFAAVAKSFPWEGARPVRLGIIVMYPWNLNRAVRKYAPDVLLLGWDARTWTRVAFRAWWSVFSLEQLARRHHVPVVVGVVQRMDDLHWLSRQRLYGAVADVDRTIGRSAGLIRQRKPVRGP</sequence>
<dbReference type="PANTHER" id="PTHR46211:SF1">
    <property type="entry name" value="GLYCEROPHOSPHODIESTER PHOSPHODIESTERASE, CYTOPLASMIC"/>
    <property type="match status" value="1"/>
</dbReference>
<dbReference type="PANTHER" id="PTHR46211">
    <property type="entry name" value="GLYCEROPHOSPHORYL DIESTER PHOSPHODIESTERASE"/>
    <property type="match status" value="1"/>
</dbReference>
<evidence type="ECO:0008006" key="3">
    <source>
        <dbReference type="Google" id="ProtNLM"/>
    </source>
</evidence>
<dbReference type="OrthoDB" id="9795622at2"/>
<comment type="caution">
    <text evidence="1">The sequence shown here is derived from an EMBL/GenBank/DDBJ whole genome shotgun (WGS) entry which is preliminary data.</text>
</comment>
<proteinExistence type="predicted"/>
<dbReference type="Gene3D" id="3.20.20.190">
    <property type="entry name" value="Phosphatidylinositol (PI) phosphodiesterase"/>
    <property type="match status" value="1"/>
</dbReference>
<dbReference type="EMBL" id="LLYA01000013">
    <property type="protein sequence ID" value="KRR29781.1"/>
    <property type="molecule type" value="Genomic_DNA"/>
</dbReference>
<dbReference type="GO" id="GO:0006629">
    <property type="term" value="P:lipid metabolic process"/>
    <property type="evidence" value="ECO:0007669"/>
    <property type="project" value="InterPro"/>
</dbReference>
<dbReference type="AlphaFoldDB" id="A0A0R3NHR2"/>
<evidence type="ECO:0000313" key="2">
    <source>
        <dbReference type="Proteomes" id="UP000052023"/>
    </source>
</evidence>
<dbReference type="SUPFAM" id="SSF51695">
    <property type="entry name" value="PLC-like phosphodiesterases"/>
    <property type="match status" value="1"/>
</dbReference>